<proteinExistence type="predicted"/>
<sequence>MVRRTERAGLLLTLAGMAVAATSVRHTAQHVTDESYRAPGVRHGAGHVQYHMARETLVTIGAAGTLALGLAAGPKRTRAVWRGMASAVAGFAAGMWSGGPTTGSWAPNRAALAIHLVSTTALSAGVLLLRPEEQQ</sequence>
<dbReference type="EMBL" id="BAAAZN010000001">
    <property type="protein sequence ID" value="GAA3526279.1"/>
    <property type="molecule type" value="Genomic_DNA"/>
</dbReference>
<feature type="signal peptide" evidence="2">
    <location>
        <begin position="1"/>
        <end position="20"/>
    </location>
</feature>
<reference evidence="4" key="1">
    <citation type="journal article" date="2019" name="Int. J. Syst. Evol. Microbiol.">
        <title>The Global Catalogue of Microorganisms (GCM) 10K type strain sequencing project: providing services to taxonomists for standard genome sequencing and annotation.</title>
        <authorList>
            <consortium name="The Broad Institute Genomics Platform"/>
            <consortium name="The Broad Institute Genome Sequencing Center for Infectious Disease"/>
            <person name="Wu L."/>
            <person name="Ma J."/>
        </authorList>
    </citation>
    <scope>NUCLEOTIDE SEQUENCE [LARGE SCALE GENOMIC DNA]</scope>
    <source>
        <strain evidence="4">JCM 16898</strain>
    </source>
</reference>
<accession>A0ABP6V357</accession>
<evidence type="ECO:0008006" key="5">
    <source>
        <dbReference type="Google" id="ProtNLM"/>
    </source>
</evidence>
<dbReference type="RefSeq" id="WP_344855062.1">
    <property type="nucleotide sequence ID" value="NZ_BAAAZN010000001.1"/>
</dbReference>
<evidence type="ECO:0000313" key="3">
    <source>
        <dbReference type="EMBL" id="GAA3526279.1"/>
    </source>
</evidence>
<keyword evidence="1" id="KW-1133">Transmembrane helix</keyword>
<feature type="transmembrane region" description="Helical" evidence="1">
    <location>
        <begin position="51"/>
        <end position="72"/>
    </location>
</feature>
<comment type="caution">
    <text evidence="3">The sequence shown here is derived from an EMBL/GenBank/DDBJ whole genome shotgun (WGS) entry which is preliminary data.</text>
</comment>
<gene>
    <name evidence="3" type="ORF">GCM10022222_06590</name>
</gene>
<name>A0ABP6V357_9PSEU</name>
<keyword evidence="4" id="KW-1185">Reference proteome</keyword>
<protein>
    <recommendedName>
        <fullName evidence="5">DUF998 domain-containing protein</fullName>
    </recommendedName>
</protein>
<dbReference type="Proteomes" id="UP001500689">
    <property type="component" value="Unassembled WGS sequence"/>
</dbReference>
<keyword evidence="2" id="KW-0732">Signal</keyword>
<organism evidence="3 4">
    <name type="scientific">Amycolatopsis ultiminotia</name>
    <dbReference type="NCBI Taxonomy" id="543629"/>
    <lineage>
        <taxon>Bacteria</taxon>
        <taxon>Bacillati</taxon>
        <taxon>Actinomycetota</taxon>
        <taxon>Actinomycetes</taxon>
        <taxon>Pseudonocardiales</taxon>
        <taxon>Pseudonocardiaceae</taxon>
        <taxon>Amycolatopsis</taxon>
    </lineage>
</organism>
<evidence type="ECO:0000256" key="1">
    <source>
        <dbReference type="SAM" id="Phobius"/>
    </source>
</evidence>
<keyword evidence="1" id="KW-0472">Membrane</keyword>
<feature type="chain" id="PRO_5046492748" description="DUF998 domain-containing protein" evidence="2">
    <location>
        <begin position="21"/>
        <end position="135"/>
    </location>
</feature>
<feature type="transmembrane region" description="Helical" evidence="1">
    <location>
        <begin position="110"/>
        <end position="129"/>
    </location>
</feature>
<evidence type="ECO:0000256" key="2">
    <source>
        <dbReference type="SAM" id="SignalP"/>
    </source>
</evidence>
<keyword evidence="1" id="KW-0812">Transmembrane</keyword>
<evidence type="ECO:0000313" key="4">
    <source>
        <dbReference type="Proteomes" id="UP001500689"/>
    </source>
</evidence>
<feature type="transmembrane region" description="Helical" evidence="1">
    <location>
        <begin position="79"/>
        <end position="98"/>
    </location>
</feature>